<dbReference type="Gene3D" id="1.20.120.160">
    <property type="entry name" value="HPT domain"/>
    <property type="match status" value="1"/>
</dbReference>
<organism evidence="3 4">
    <name type="scientific">endosymbiont of Ridgeia piscesae</name>
    <dbReference type="NCBI Taxonomy" id="54398"/>
    <lineage>
        <taxon>Bacteria</taxon>
        <taxon>Pseudomonadati</taxon>
        <taxon>Pseudomonadota</taxon>
        <taxon>Gammaproteobacteria</taxon>
        <taxon>sulfur-oxidizing symbionts</taxon>
    </lineage>
</organism>
<reference evidence="3 4" key="1">
    <citation type="submission" date="2015-11" db="EMBL/GenBank/DDBJ databases">
        <title>The genome of Candidatus Endoriftia persephone in Ridgeia piscesae and population structure of the North Eastern Pacific vestimentiferan symbionts.</title>
        <authorList>
            <person name="Perez M."/>
            <person name="Juniper K.S."/>
        </authorList>
    </citation>
    <scope>NUCLEOTIDE SEQUENCE [LARGE SCALE GENOMIC DNA]</scope>
    <source>
        <strain evidence="3">Ind10</strain>
    </source>
</reference>
<evidence type="ECO:0000313" key="4">
    <source>
        <dbReference type="Proteomes" id="UP000051276"/>
    </source>
</evidence>
<dbReference type="AlphaFoldDB" id="A0A0T5Z475"/>
<dbReference type="Proteomes" id="UP000051276">
    <property type="component" value="Unassembled WGS sequence"/>
</dbReference>
<dbReference type="EMBL" id="LMXI01000498">
    <property type="protein sequence ID" value="KRT57648.1"/>
    <property type="molecule type" value="Genomic_DNA"/>
</dbReference>
<proteinExistence type="predicted"/>
<dbReference type="InterPro" id="IPR036641">
    <property type="entry name" value="HPT_dom_sf"/>
</dbReference>
<protein>
    <submittedName>
        <fullName evidence="3">Hpt domain-containing protein</fullName>
    </submittedName>
</protein>
<dbReference type="GO" id="GO:0000160">
    <property type="term" value="P:phosphorelay signal transduction system"/>
    <property type="evidence" value="ECO:0007669"/>
    <property type="project" value="UniProtKB-KW"/>
</dbReference>
<evidence type="ECO:0000259" key="2">
    <source>
        <dbReference type="Pfam" id="PF01627"/>
    </source>
</evidence>
<evidence type="ECO:0000256" key="1">
    <source>
        <dbReference type="ARBA" id="ARBA00023012"/>
    </source>
</evidence>
<dbReference type="InterPro" id="IPR008207">
    <property type="entry name" value="Sig_transdc_His_kin_Hpt_dom"/>
</dbReference>
<dbReference type="SUPFAM" id="SSF47226">
    <property type="entry name" value="Histidine-containing phosphotransfer domain, HPT domain"/>
    <property type="match status" value="1"/>
</dbReference>
<comment type="caution">
    <text evidence="3">The sequence shown here is derived from an EMBL/GenBank/DDBJ whole genome shotgun (WGS) entry which is preliminary data.</text>
</comment>
<sequence>MTNVRDFGALNWVKDEIDATIGQARRALEEQVDDAGSGASLQLCAESLHQIAGVLQMVEAYGPAMLAEEMEQVARAMFKRKVRQHEDAAEALMLALIQLPDYLEKLQAGDEDVPLIVLPLLNDLRAVRDAPLLSEAALFNPDLENVAVPDRITGEPND</sequence>
<gene>
    <name evidence="3" type="ORF">Ga0076813_11961</name>
</gene>
<accession>A0A0T5Z475</accession>
<evidence type="ECO:0000313" key="3">
    <source>
        <dbReference type="EMBL" id="KRT57648.1"/>
    </source>
</evidence>
<dbReference type="GO" id="GO:0004672">
    <property type="term" value="F:protein kinase activity"/>
    <property type="evidence" value="ECO:0007669"/>
    <property type="project" value="UniProtKB-ARBA"/>
</dbReference>
<feature type="domain" description="HPt" evidence="2">
    <location>
        <begin position="10"/>
        <end position="108"/>
    </location>
</feature>
<name>A0A0T5Z475_9GAMM</name>
<feature type="non-terminal residue" evidence="3">
    <location>
        <position position="158"/>
    </location>
</feature>
<keyword evidence="1" id="KW-0902">Two-component regulatory system</keyword>
<dbReference type="RefSeq" id="WP_158294731.1">
    <property type="nucleotide sequence ID" value="NZ_KQ556925.1"/>
</dbReference>
<dbReference type="Pfam" id="PF01627">
    <property type="entry name" value="Hpt"/>
    <property type="match status" value="1"/>
</dbReference>